<organism evidence="1 2">
    <name type="scientific">Naganishia vaughanmartiniae</name>
    <dbReference type="NCBI Taxonomy" id="1424756"/>
    <lineage>
        <taxon>Eukaryota</taxon>
        <taxon>Fungi</taxon>
        <taxon>Dikarya</taxon>
        <taxon>Basidiomycota</taxon>
        <taxon>Agaricomycotina</taxon>
        <taxon>Tremellomycetes</taxon>
        <taxon>Filobasidiales</taxon>
        <taxon>Filobasidiaceae</taxon>
        <taxon>Naganishia</taxon>
    </lineage>
</organism>
<sequence length="553" mass="57867">MPVVRKKGALFSVYHDSPPPTSSGSAAIASSSSATTGKPHSYTGKKDVLSGRSPTQRQKTKSSSSGSASGSGAALGHLKPSHAALVASAALQCHTGTTGGGARKSLGVLAAKTGNAAAAAPARGLRDPLSVKNNLGRDKENLRSLGMGSLHEGKPAMRKLQVFVDPAAAGAEETASGENKQSLSTTTTTRTAGPRRVFREKAPSEIRVSRPHLRQRSSSSLYALQHSDHSVSFPGDALVPSVVGQENNPPAGERLASFRPGKPSYRHTSHPSPSSSSTTIRNSTRMTTLTTAPPLTLVSPRRATRASTSASISASHDSAMEEDGVGDCDDEEEEEEEEEGSPFLVKPRLRKLKPHGTLSGSPNKQQRKIKMINGSSSTRANDMPSVLPGPSQTGFISSQTTAVQVVSSQPEAQEQEPPFSSPMIERPRTRKTTSISTSASTVPSSSYHPVKSQRSTKPSGPAAAMANPDPVLCDVSEAYGADPSVQPSGFQDQSPSPAIVAVSTSAGGRATQRVREERIGRHVQSGKTVGKRATSGLARSVLSTLIYIRQPQK</sequence>
<evidence type="ECO:0000313" key="1">
    <source>
        <dbReference type="EMBL" id="KAJ9120612.1"/>
    </source>
</evidence>
<gene>
    <name evidence="1" type="ORF">QFC22_002541</name>
</gene>
<reference evidence="1" key="1">
    <citation type="submission" date="2023-04" db="EMBL/GenBank/DDBJ databases">
        <title>Draft Genome sequencing of Naganishia species isolated from polar environments using Oxford Nanopore Technology.</title>
        <authorList>
            <person name="Leo P."/>
            <person name="Venkateswaran K."/>
        </authorList>
    </citation>
    <scope>NUCLEOTIDE SEQUENCE</scope>
    <source>
        <strain evidence="1">MNA-CCFEE 5425</strain>
    </source>
</reference>
<dbReference type="EMBL" id="JASBWU010000006">
    <property type="protein sequence ID" value="KAJ9120612.1"/>
    <property type="molecule type" value="Genomic_DNA"/>
</dbReference>
<accession>A0ACC2XBD6</accession>
<comment type="caution">
    <text evidence="1">The sequence shown here is derived from an EMBL/GenBank/DDBJ whole genome shotgun (WGS) entry which is preliminary data.</text>
</comment>
<name>A0ACC2XBD6_9TREE</name>
<dbReference type="Proteomes" id="UP001243375">
    <property type="component" value="Unassembled WGS sequence"/>
</dbReference>
<proteinExistence type="predicted"/>
<keyword evidence="2" id="KW-1185">Reference proteome</keyword>
<evidence type="ECO:0000313" key="2">
    <source>
        <dbReference type="Proteomes" id="UP001243375"/>
    </source>
</evidence>
<protein>
    <submittedName>
        <fullName evidence="1">Uncharacterized protein</fullName>
    </submittedName>
</protein>